<accession>A0A2Z5Y1V4</accession>
<dbReference type="RefSeq" id="WP_013774194.1">
    <property type="nucleotide sequence ID" value="NZ_AP018492.1"/>
</dbReference>
<dbReference type="EMBL" id="AP018492">
    <property type="protein sequence ID" value="BBC60764.1"/>
    <property type="molecule type" value="Genomic_DNA"/>
</dbReference>
<evidence type="ECO:0000313" key="1">
    <source>
        <dbReference type="EMBL" id="BBC60764.1"/>
    </source>
</evidence>
<proteinExistence type="predicted"/>
<gene>
    <name evidence="1" type="ORF">DAT561_0643</name>
</gene>
<dbReference type="AlphaFoldDB" id="A0A2Z5Y1V4"/>
<dbReference type="GeneID" id="57043200"/>
<name>A0A2Z5Y1V4_9ENTE</name>
<dbReference type="Proteomes" id="UP000269226">
    <property type="component" value="Chromosome"/>
</dbReference>
<sequence length="170" mass="19891">MIINIYINMIKYIIKQLGRSTNVSNNQHNYLKTVYKYIKRIKKQRKYHEALALSCIAISACANYKYPKEKLDSKKFIAFIKSNFSTYCSIGFPGIQASLIMIYDEFSNKHISYEEMIYKKIRCSLIHEADIPNIIFSKETEIGNYNKNTKLPISIIDMLNKMASDYLKDI</sequence>
<evidence type="ECO:0000313" key="2">
    <source>
        <dbReference type="Proteomes" id="UP000269226"/>
    </source>
</evidence>
<protein>
    <submittedName>
        <fullName evidence="1">Uncharacterized protein</fullName>
    </submittedName>
</protein>
<organism evidence="1 2">
    <name type="scientific">Melissococcus plutonius</name>
    <dbReference type="NCBI Taxonomy" id="33970"/>
    <lineage>
        <taxon>Bacteria</taxon>
        <taxon>Bacillati</taxon>
        <taxon>Bacillota</taxon>
        <taxon>Bacilli</taxon>
        <taxon>Lactobacillales</taxon>
        <taxon>Enterococcaceae</taxon>
        <taxon>Melissococcus</taxon>
    </lineage>
</organism>
<reference evidence="1 2" key="1">
    <citation type="submission" date="2018-01" db="EMBL/GenBank/DDBJ databases">
        <title>Whole genome sequence of Melissococcus plutonius DAT561.</title>
        <authorList>
            <person name="Okumura K."/>
            <person name="Takamatsu D."/>
            <person name="Okura M."/>
        </authorList>
    </citation>
    <scope>NUCLEOTIDE SEQUENCE [LARGE SCALE GENOMIC DNA]</scope>
    <source>
        <strain evidence="1 2">DAT561</strain>
    </source>
</reference>